<dbReference type="PANTHER" id="PTHR21320:SF3">
    <property type="entry name" value="CYTOCHROME C OXIDASE ASSEMBLY PROTEIN COX11, MITOCHONDRIAL-RELATED"/>
    <property type="match status" value="1"/>
</dbReference>
<reference evidence="12" key="1">
    <citation type="submission" date="2017-02" db="UniProtKB">
        <authorList>
            <consortium name="WormBaseParasite"/>
        </authorList>
    </citation>
    <scope>IDENTIFICATION</scope>
</reference>
<name>A0A0N4VKC3_ENTVE</name>
<dbReference type="PIRSF" id="PIRSF005413">
    <property type="entry name" value="COX11"/>
    <property type="match status" value="1"/>
</dbReference>
<dbReference type="SUPFAM" id="SSF110111">
    <property type="entry name" value="Ctag/Cox11"/>
    <property type="match status" value="1"/>
</dbReference>
<comment type="subcellular location">
    <subcellularLocation>
        <location evidence="2">Mitochondrion inner membrane</location>
        <topology evidence="2">Single-pass membrane protein</topology>
        <orientation evidence="2">Intermembrane side</orientation>
    </subcellularLocation>
</comment>
<dbReference type="OrthoDB" id="1704689at2759"/>
<dbReference type="WBParaSite" id="EVEC_0001131101-mRNA-1">
    <property type="protein sequence ID" value="EVEC_0001131101-mRNA-1"/>
    <property type="gene ID" value="EVEC_0001131101"/>
</dbReference>
<feature type="region of interest" description="Disordered" evidence="8">
    <location>
        <begin position="184"/>
        <end position="216"/>
    </location>
</feature>
<feature type="transmembrane region" description="Helical" evidence="9">
    <location>
        <begin position="12"/>
        <end position="31"/>
    </location>
</feature>
<dbReference type="InterPro" id="IPR023471">
    <property type="entry name" value="CtaG/Cox11_dom_sf"/>
</dbReference>
<evidence type="ECO:0000313" key="12">
    <source>
        <dbReference type="WBParaSite" id="EVEC_0001131101-mRNA-1"/>
    </source>
</evidence>
<dbReference type="InterPro" id="IPR007533">
    <property type="entry name" value="Cyt_c_oxidase_assmbl_CtaG"/>
</dbReference>
<keyword evidence="11" id="KW-1185">Reference proteome</keyword>
<gene>
    <name evidence="10" type="ORF">EVEC_LOCUS10619</name>
</gene>
<comment type="subunit">
    <text evidence="6">Interacts with CNNM4/ACDP4. Interacts with RANBP2.</text>
</comment>
<evidence type="ECO:0000256" key="8">
    <source>
        <dbReference type="SAM" id="MobiDB-lite"/>
    </source>
</evidence>
<protein>
    <recommendedName>
        <fullName evidence="7">Cytochrome c oxidase assembly protein COX11, mitochondrial</fullName>
    </recommendedName>
</protein>
<evidence type="ECO:0000256" key="6">
    <source>
        <dbReference type="ARBA" id="ARBA00063165"/>
    </source>
</evidence>
<dbReference type="GO" id="GO:0005743">
    <property type="term" value="C:mitochondrial inner membrane"/>
    <property type="evidence" value="ECO:0007669"/>
    <property type="project" value="UniProtKB-SubCell"/>
</dbReference>
<evidence type="ECO:0000313" key="10">
    <source>
        <dbReference type="EMBL" id="VDD95868.1"/>
    </source>
</evidence>
<dbReference type="STRING" id="51028.A0A0N4VKC3"/>
<feature type="compositionally biased region" description="Basic and acidic residues" evidence="8">
    <location>
        <begin position="191"/>
        <end position="208"/>
    </location>
</feature>
<evidence type="ECO:0000256" key="4">
    <source>
        <dbReference type="ARBA" id="ARBA00022989"/>
    </source>
</evidence>
<keyword evidence="3 9" id="KW-0812">Transmembrane</keyword>
<dbReference type="FunFam" id="2.60.370.10:FF:000001">
    <property type="entry name" value="COX11 cytochrome c oxidase assembly homolog"/>
    <property type="match status" value="1"/>
</dbReference>
<dbReference type="Pfam" id="PF04442">
    <property type="entry name" value="CtaG_Cox11"/>
    <property type="match status" value="1"/>
</dbReference>
<organism evidence="12">
    <name type="scientific">Enterobius vermicularis</name>
    <name type="common">Human pinworm</name>
    <dbReference type="NCBI Taxonomy" id="51028"/>
    <lineage>
        <taxon>Eukaryota</taxon>
        <taxon>Metazoa</taxon>
        <taxon>Ecdysozoa</taxon>
        <taxon>Nematoda</taxon>
        <taxon>Chromadorea</taxon>
        <taxon>Rhabditida</taxon>
        <taxon>Spirurina</taxon>
        <taxon>Oxyuridomorpha</taxon>
        <taxon>Oxyuroidea</taxon>
        <taxon>Oxyuridae</taxon>
        <taxon>Enterobius</taxon>
    </lineage>
</organism>
<dbReference type="GO" id="GO:0005507">
    <property type="term" value="F:copper ion binding"/>
    <property type="evidence" value="ECO:0007669"/>
    <property type="project" value="InterPro"/>
</dbReference>
<dbReference type="NCBIfam" id="NF003465">
    <property type="entry name" value="PRK05089.1"/>
    <property type="match status" value="1"/>
</dbReference>
<reference evidence="10 11" key="2">
    <citation type="submission" date="2018-10" db="EMBL/GenBank/DDBJ databases">
        <authorList>
            <consortium name="Pathogen Informatics"/>
        </authorList>
    </citation>
    <scope>NUCLEOTIDE SEQUENCE [LARGE SCALE GENOMIC DNA]</scope>
</reference>
<comment type="function">
    <text evidence="1">Exerts its effect at some terminal stage of cytochrome c oxidase synthesis, probably by being involved in the insertion of the copper B into subunit I.</text>
</comment>
<proteinExistence type="inferred from homology"/>
<evidence type="ECO:0000256" key="5">
    <source>
        <dbReference type="ARBA" id="ARBA00023136"/>
    </source>
</evidence>
<dbReference type="AlphaFoldDB" id="A0A0N4VKC3"/>
<evidence type="ECO:0000313" key="11">
    <source>
        <dbReference type="Proteomes" id="UP000274131"/>
    </source>
</evidence>
<accession>A0A0N4VKC3</accession>
<dbReference type="EMBL" id="UXUI01011004">
    <property type="protein sequence ID" value="VDD95868.1"/>
    <property type="molecule type" value="Genomic_DNA"/>
</dbReference>
<keyword evidence="5 9" id="KW-0472">Membrane</keyword>
<dbReference type="HAMAP" id="MF_00155">
    <property type="entry name" value="CtaG"/>
    <property type="match status" value="1"/>
</dbReference>
<evidence type="ECO:0000256" key="2">
    <source>
        <dbReference type="ARBA" id="ARBA00004243"/>
    </source>
</evidence>
<sequence>MASGSKRNTAFYFVSVGIATVGLSFAFVPAYRKFCEKTGYVGQTKVSKGLDKVAKMQRVEDRLIRVIFDANVPPTMEWQFKPSQREVYVHPGETALAFYEAYNPTDRPIIGISSYNLNPFQAAFYFTKIQCFCFEEQILYPKEKVDLPVFFYIDPEYANDPELEDMNTVILSYTFYESSKDLVLPSPFEPPGEKKDDSSGKDPKERRGIIMNKTVE</sequence>
<evidence type="ECO:0000256" key="3">
    <source>
        <dbReference type="ARBA" id="ARBA00022692"/>
    </source>
</evidence>
<dbReference type="PANTHER" id="PTHR21320">
    <property type="entry name" value="CYTOCHROME C OXIDASE ASSEMBLY PROTEIN COX11-RELATED"/>
    <property type="match status" value="1"/>
</dbReference>
<evidence type="ECO:0000256" key="1">
    <source>
        <dbReference type="ARBA" id="ARBA00004007"/>
    </source>
</evidence>
<dbReference type="Proteomes" id="UP000274131">
    <property type="component" value="Unassembled WGS sequence"/>
</dbReference>
<keyword evidence="4 9" id="KW-1133">Transmembrane helix</keyword>
<dbReference type="Gene3D" id="2.60.370.10">
    <property type="entry name" value="Ctag/Cox11"/>
    <property type="match status" value="1"/>
</dbReference>
<evidence type="ECO:0000256" key="9">
    <source>
        <dbReference type="SAM" id="Phobius"/>
    </source>
</evidence>
<evidence type="ECO:0000256" key="7">
    <source>
        <dbReference type="ARBA" id="ARBA00068998"/>
    </source>
</evidence>